<dbReference type="Gene3D" id="1.10.150.20">
    <property type="entry name" value="5' to 3' exonuclease, C-terminal subdomain"/>
    <property type="match status" value="1"/>
</dbReference>
<organism evidence="5 6">
    <name type="scientific">Candidatus Kaiserbacteria bacterium CG10_big_fil_rev_8_21_14_0_10_47_16</name>
    <dbReference type="NCBI Taxonomy" id="1974608"/>
    <lineage>
        <taxon>Bacteria</taxon>
        <taxon>Candidatus Kaiseribacteriota</taxon>
    </lineage>
</organism>
<comment type="caution">
    <text evidence="5">The sequence shown here is derived from an EMBL/GenBank/DDBJ whole genome shotgun (WGS) entry which is preliminary data.</text>
</comment>
<protein>
    <submittedName>
        <fullName evidence="5">ATPase</fullName>
    </submittedName>
</protein>
<dbReference type="AlphaFoldDB" id="A0A2H0UDF0"/>
<dbReference type="Gene3D" id="3.40.1350.10">
    <property type="match status" value="1"/>
</dbReference>
<evidence type="ECO:0000259" key="4">
    <source>
        <dbReference type="PROSITE" id="PS51161"/>
    </source>
</evidence>
<dbReference type="InterPro" id="IPR054374">
    <property type="entry name" value="AF1548-like_C"/>
</dbReference>
<keyword evidence="1 3" id="KW-0547">Nucleotide-binding</keyword>
<dbReference type="EMBL" id="PFBI01000006">
    <property type="protein sequence ID" value="PIR84439.1"/>
    <property type="molecule type" value="Genomic_DNA"/>
</dbReference>
<proteinExistence type="predicted"/>
<evidence type="ECO:0000256" key="2">
    <source>
        <dbReference type="ARBA" id="ARBA00022840"/>
    </source>
</evidence>
<keyword evidence="2 3" id="KW-0067">ATP-binding</keyword>
<evidence type="ECO:0000256" key="1">
    <source>
        <dbReference type="ARBA" id="ARBA00022741"/>
    </source>
</evidence>
<dbReference type="GO" id="GO:0003676">
    <property type="term" value="F:nucleic acid binding"/>
    <property type="evidence" value="ECO:0007669"/>
    <property type="project" value="InterPro"/>
</dbReference>
<gene>
    <name evidence="5" type="ORF">COU16_02560</name>
</gene>
<name>A0A2H0UDF0_9BACT</name>
<dbReference type="SUPFAM" id="SSF52980">
    <property type="entry name" value="Restriction endonuclease-like"/>
    <property type="match status" value="1"/>
</dbReference>
<evidence type="ECO:0000313" key="5">
    <source>
        <dbReference type="EMBL" id="PIR84439.1"/>
    </source>
</evidence>
<evidence type="ECO:0000256" key="3">
    <source>
        <dbReference type="PROSITE-ProRule" id="PRU00492"/>
    </source>
</evidence>
<dbReference type="InterPro" id="IPR011856">
    <property type="entry name" value="tRNA_endonuc-like_dom_sf"/>
</dbReference>
<dbReference type="InterPro" id="IPR011335">
    <property type="entry name" value="Restrct_endonuc-II-like"/>
</dbReference>
<dbReference type="Pfam" id="PF22357">
    <property type="entry name" value="AF1548-like_C"/>
    <property type="match status" value="1"/>
</dbReference>
<feature type="domain" description="ATP-cone" evidence="4">
    <location>
        <begin position="4"/>
        <end position="108"/>
    </location>
</feature>
<dbReference type="InterPro" id="IPR005144">
    <property type="entry name" value="ATP-cone_dom"/>
</dbReference>
<evidence type="ECO:0000313" key="6">
    <source>
        <dbReference type="Proteomes" id="UP000229344"/>
    </source>
</evidence>
<dbReference type="Proteomes" id="UP000229344">
    <property type="component" value="Unassembled WGS sequence"/>
</dbReference>
<dbReference type="GO" id="GO:0005524">
    <property type="term" value="F:ATP binding"/>
    <property type="evidence" value="ECO:0007669"/>
    <property type="project" value="UniProtKB-UniRule"/>
</dbReference>
<dbReference type="Pfam" id="PF03477">
    <property type="entry name" value="ATP-cone"/>
    <property type="match status" value="1"/>
</dbReference>
<reference evidence="6" key="1">
    <citation type="submission" date="2017-09" db="EMBL/GenBank/DDBJ databases">
        <title>Depth-based differentiation of microbial function through sediment-hosted aquifers and enrichment of novel symbionts in the deep terrestrial subsurface.</title>
        <authorList>
            <person name="Probst A.J."/>
            <person name="Ladd B."/>
            <person name="Jarett J.K."/>
            <person name="Geller-Mcgrath D.E."/>
            <person name="Sieber C.M.K."/>
            <person name="Emerson J.B."/>
            <person name="Anantharaman K."/>
            <person name="Thomas B.C."/>
            <person name="Malmstrom R."/>
            <person name="Stieglmeier M."/>
            <person name="Klingl A."/>
            <person name="Woyke T."/>
            <person name="Ryan C.M."/>
            <person name="Banfield J.F."/>
        </authorList>
    </citation>
    <scope>NUCLEOTIDE SEQUENCE [LARGE SCALE GENOMIC DNA]</scope>
</reference>
<accession>A0A2H0UDF0</accession>
<sequence length="278" mass="30586">MKNVVITKADGTRELFDSNKLRRSLRRAGAAKAEVESIVGQIEASLSEGMKTDEIYRAAFALLRESTRPVAAKYSLRRALFGLGPTGFPFEDFLARLFEAEGYKTKTRLTLRGKCATHEIDVAGYRADHSFVAEAKFHGHPGIKSDLQVAMYSYARYLDLKSTAVCRDDVCGVVSLYVVTNTKFTKAAIDYARCSGIELIGWNAPKGNSLQNRIERAGMYPITVLASLSSSQKERLLASGVILCRDIVARPEMLEGKGISSSKMGEALEEARKLCAQK</sequence>
<dbReference type="PROSITE" id="PS51161">
    <property type="entry name" value="ATP_CONE"/>
    <property type="match status" value="1"/>
</dbReference>